<dbReference type="RefSeq" id="WP_150030901.1">
    <property type="nucleotide sequence ID" value="NZ_VWSH01000001.1"/>
</dbReference>
<evidence type="ECO:0000313" key="2">
    <source>
        <dbReference type="Proteomes" id="UP000323632"/>
    </source>
</evidence>
<keyword evidence="2" id="KW-1185">Reference proteome</keyword>
<evidence type="ECO:0000313" key="1">
    <source>
        <dbReference type="EMBL" id="KAA5536330.1"/>
    </source>
</evidence>
<dbReference type="InterPro" id="IPR011024">
    <property type="entry name" value="G_crystallin-like"/>
</dbReference>
<protein>
    <submittedName>
        <fullName evidence="1">Uncharacterized protein</fullName>
    </submittedName>
</protein>
<dbReference type="Proteomes" id="UP000323632">
    <property type="component" value="Unassembled WGS sequence"/>
</dbReference>
<organism evidence="1 2">
    <name type="scientific">Taibaiella lutea</name>
    <dbReference type="NCBI Taxonomy" id="2608001"/>
    <lineage>
        <taxon>Bacteria</taxon>
        <taxon>Pseudomonadati</taxon>
        <taxon>Bacteroidota</taxon>
        <taxon>Chitinophagia</taxon>
        <taxon>Chitinophagales</taxon>
        <taxon>Chitinophagaceae</taxon>
        <taxon>Taibaiella</taxon>
    </lineage>
</organism>
<dbReference type="EMBL" id="VWSH01000001">
    <property type="protein sequence ID" value="KAA5536330.1"/>
    <property type="molecule type" value="Genomic_DNA"/>
</dbReference>
<comment type="caution">
    <text evidence="1">The sequence shown here is derived from an EMBL/GenBank/DDBJ whole genome shotgun (WGS) entry which is preliminary data.</text>
</comment>
<dbReference type="SUPFAM" id="SSF49695">
    <property type="entry name" value="gamma-Crystallin-like"/>
    <property type="match status" value="1"/>
</dbReference>
<gene>
    <name evidence="1" type="ORF">F0919_01280</name>
</gene>
<sequence length="401" mass="44756">MAKVEFWNNNNYGGLSDTFEGTQRRTYITSPAWDSMKTDWNTWVVVWDGQNCTGNYMKIGGSNPASNSDLNDTQRGSDKHDWKNAIMSFMMFGREPSWWNSSSKPPVDLSYLGSMDLLACSSANFYDDTKVFSGASSHDDLSEMDWPTNSGSDMNDAIDSIATGSSVWMEVWSDANYQGDWMKLSPGNYRSELGGNSRPSGLGDWKNQISSMKIFTSKPACWDMSFDLQAFYLLFPDYTSYSDTSGSYVTYITQDCGYDVRRINESYDESTYTVSFRIDYCITGGTNDKVWLDITVNADGSLNGVNYSYKQGDGAFQISDTFVKAVDKTAELLGALGALETVGISEEAAEDFIVAFDTFCKVFNDVTKLLYKKSLVNDGRSYMLAVCLHTLCRGFASIKTK</sequence>
<reference evidence="1 2" key="1">
    <citation type="submission" date="2019-09" db="EMBL/GenBank/DDBJ databases">
        <title>Genome sequence and assembly of Taibaiella sp.</title>
        <authorList>
            <person name="Chhetri G."/>
        </authorList>
    </citation>
    <scope>NUCLEOTIDE SEQUENCE [LARGE SCALE GENOMIC DNA]</scope>
    <source>
        <strain evidence="1 2">KVB11</strain>
    </source>
</reference>
<proteinExistence type="predicted"/>
<dbReference type="AlphaFoldDB" id="A0A5M6CPK0"/>
<name>A0A5M6CPK0_9BACT</name>
<dbReference type="Gene3D" id="2.60.20.10">
    <property type="entry name" value="Crystallins"/>
    <property type="match status" value="1"/>
</dbReference>
<accession>A0A5M6CPK0</accession>